<evidence type="ECO:0000313" key="2">
    <source>
        <dbReference type="Proteomes" id="UP000685013"/>
    </source>
</evidence>
<protein>
    <submittedName>
        <fullName evidence="1">Uncharacterized protein</fullName>
    </submittedName>
</protein>
<reference evidence="1 2" key="1">
    <citation type="journal article" date="2021" name="Hortic Res">
        <title>The domestication of Cucurbita argyrosperma as revealed by the genome of its wild relative.</title>
        <authorList>
            <person name="Barrera-Redondo J."/>
            <person name="Sanchez-de la Vega G."/>
            <person name="Aguirre-Liguori J.A."/>
            <person name="Castellanos-Morales G."/>
            <person name="Gutierrez-Guerrero Y.T."/>
            <person name="Aguirre-Dugua X."/>
            <person name="Aguirre-Planter E."/>
            <person name="Tenaillon M.I."/>
            <person name="Lira-Saade R."/>
            <person name="Eguiarte L.E."/>
        </authorList>
    </citation>
    <scope>NUCLEOTIDE SEQUENCE [LARGE SCALE GENOMIC DNA]</scope>
    <source>
        <strain evidence="1">JBR-2021</strain>
    </source>
</reference>
<dbReference type="EMBL" id="JAGKQH010000003">
    <property type="protein sequence ID" value="KAG6603660.1"/>
    <property type="molecule type" value="Genomic_DNA"/>
</dbReference>
<comment type="caution">
    <text evidence="1">The sequence shown here is derived from an EMBL/GenBank/DDBJ whole genome shotgun (WGS) entry which is preliminary data.</text>
</comment>
<evidence type="ECO:0000313" key="1">
    <source>
        <dbReference type="EMBL" id="KAG6603660.1"/>
    </source>
</evidence>
<keyword evidence="2" id="KW-1185">Reference proteome</keyword>
<dbReference type="Proteomes" id="UP000685013">
    <property type="component" value="Chromosome 3"/>
</dbReference>
<dbReference type="AlphaFoldDB" id="A0AAV6NYV4"/>
<organism evidence="1 2">
    <name type="scientific">Cucurbita argyrosperma subsp. sororia</name>
    <dbReference type="NCBI Taxonomy" id="37648"/>
    <lineage>
        <taxon>Eukaryota</taxon>
        <taxon>Viridiplantae</taxon>
        <taxon>Streptophyta</taxon>
        <taxon>Embryophyta</taxon>
        <taxon>Tracheophyta</taxon>
        <taxon>Spermatophyta</taxon>
        <taxon>Magnoliopsida</taxon>
        <taxon>eudicotyledons</taxon>
        <taxon>Gunneridae</taxon>
        <taxon>Pentapetalae</taxon>
        <taxon>rosids</taxon>
        <taxon>fabids</taxon>
        <taxon>Cucurbitales</taxon>
        <taxon>Cucurbitaceae</taxon>
        <taxon>Cucurbiteae</taxon>
        <taxon>Cucurbita</taxon>
    </lineage>
</organism>
<sequence>MRATEPFSRPLSRKRSPVKNLLISTLQRRAKLISDFRVSLHVNLIRIRCITECLIFWICRFSDFRDTSFLLVLLKAWNDCIKDGVRTVGSPIPRKGWNL</sequence>
<proteinExistence type="predicted"/>
<feature type="non-terminal residue" evidence="1">
    <location>
        <position position="1"/>
    </location>
</feature>
<accession>A0AAV6NYV4</accession>
<gene>
    <name evidence="1" type="ORF">SDJN03_04269</name>
</gene>
<name>A0AAV6NYV4_9ROSI</name>